<comment type="caution">
    <text evidence="1">The sequence shown here is derived from an EMBL/GenBank/DDBJ whole genome shotgun (WGS) entry which is preliminary data.</text>
</comment>
<keyword evidence="2" id="KW-1185">Reference proteome</keyword>
<organism evidence="1 2">
    <name type="scientific">Parabacteroides chinchillae</name>
    <dbReference type="NCBI Taxonomy" id="871327"/>
    <lineage>
        <taxon>Bacteria</taxon>
        <taxon>Pseudomonadati</taxon>
        <taxon>Bacteroidota</taxon>
        <taxon>Bacteroidia</taxon>
        <taxon>Bacteroidales</taxon>
        <taxon>Tannerellaceae</taxon>
        <taxon>Parabacteroides</taxon>
    </lineage>
</organism>
<evidence type="ECO:0000313" key="2">
    <source>
        <dbReference type="Proteomes" id="UP000236725"/>
    </source>
</evidence>
<dbReference type="Proteomes" id="UP000236725">
    <property type="component" value="Unassembled WGS sequence"/>
</dbReference>
<dbReference type="EMBL" id="FNVS01000022">
    <property type="protein sequence ID" value="SEG22980.1"/>
    <property type="molecule type" value="Genomic_DNA"/>
</dbReference>
<dbReference type="RefSeq" id="WP_103984274.1">
    <property type="nucleotide sequence ID" value="NZ_FNVS01000022.1"/>
</dbReference>
<dbReference type="AlphaFoldDB" id="A0A8G2BYR3"/>
<accession>A0A8G2BYR3</accession>
<gene>
    <name evidence="1" type="ORF">SAMN05444001_12214</name>
</gene>
<name>A0A8G2BYR3_9BACT</name>
<reference evidence="1 2" key="1">
    <citation type="submission" date="2016-10" db="EMBL/GenBank/DDBJ databases">
        <authorList>
            <person name="Varghese N."/>
            <person name="Submissions S."/>
        </authorList>
    </citation>
    <scope>NUCLEOTIDE SEQUENCE [LARGE SCALE GENOMIC DNA]</scope>
    <source>
        <strain evidence="1 2">DSM 29073</strain>
    </source>
</reference>
<protein>
    <submittedName>
        <fullName evidence="1">Pseudo-rSAM protein, GG-Bacteroidales system</fullName>
    </submittedName>
</protein>
<proteinExistence type="predicted"/>
<sequence length="163" mass="19008">MNSTVYFKTKNNFSYYYDIKNLYLVNIHPVIETIRSLDESECSENNEMCLLSLYPDLSREDILYYIKKYEFLKSNGFFSSLNTEKYVTGRINGDVCSNVNSEPIGTCHETILKSVYQELKTGTFWRKTRDKVEPCNTCIYKYLCPSPSNYEIAIGKANLCRLK</sequence>
<evidence type="ECO:0000313" key="1">
    <source>
        <dbReference type="EMBL" id="SEG22980.1"/>
    </source>
</evidence>